<evidence type="ECO:0000256" key="9">
    <source>
        <dbReference type="RuleBase" id="RU003953"/>
    </source>
</evidence>
<dbReference type="Pfam" id="PF12627">
    <property type="entry name" value="PolyA_pol_RNAbd"/>
    <property type="match status" value="1"/>
</dbReference>
<evidence type="ECO:0000313" key="14">
    <source>
        <dbReference type="EMBL" id="WEG35662.1"/>
    </source>
</evidence>
<evidence type="ECO:0000256" key="2">
    <source>
        <dbReference type="ARBA" id="ARBA00022679"/>
    </source>
</evidence>
<dbReference type="EMBL" id="CP118868">
    <property type="protein sequence ID" value="WEG35662.1"/>
    <property type="molecule type" value="Genomic_DNA"/>
</dbReference>
<dbReference type="Pfam" id="PF01743">
    <property type="entry name" value="PolyA_pol"/>
    <property type="match status" value="1"/>
</dbReference>
<evidence type="ECO:0000259" key="11">
    <source>
        <dbReference type="Pfam" id="PF01743"/>
    </source>
</evidence>
<evidence type="ECO:0000256" key="10">
    <source>
        <dbReference type="SAM" id="Phobius"/>
    </source>
</evidence>
<dbReference type="SUPFAM" id="SSF81891">
    <property type="entry name" value="Poly A polymerase C-terminal region-like"/>
    <property type="match status" value="1"/>
</dbReference>
<dbReference type="PANTHER" id="PTHR46173:SF1">
    <property type="entry name" value="CCA TRNA NUCLEOTIDYLTRANSFERASE 1, MITOCHONDRIAL"/>
    <property type="match status" value="1"/>
</dbReference>
<evidence type="ECO:0000256" key="6">
    <source>
        <dbReference type="ARBA" id="ARBA00022741"/>
    </source>
</evidence>
<dbReference type="InterPro" id="IPR032810">
    <property type="entry name" value="CCA-adding_enz_C"/>
</dbReference>
<evidence type="ECO:0000259" key="12">
    <source>
        <dbReference type="Pfam" id="PF12627"/>
    </source>
</evidence>
<dbReference type="CDD" id="cd05398">
    <property type="entry name" value="NT_ClassII-CCAase"/>
    <property type="match status" value="1"/>
</dbReference>
<dbReference type="InterPro" id="IPR002646">
    <property type="entry name" value="PolA_pol_head_dom"/>
</dbReference>
<evidence type="ECO:0000256" key="5">
    <source>
        <dbReference type="ARBA" id="ARBA00022723"/>
    </source>
</evidence>
<dbReference type="InterPro" id="IPR043519">
    <property type="entry name" value="NT_sf"/>
</dbReference>
<feature type="domain" description="Poly A polymerase head" evidence="11">
    <location>
        <begin position="30"/>
        <end position="152"/>
    </location>
</feature>
<keyword evidence="3" id="KW-0819">tRNA processing</keyword>
<feature type="domain" description="tRNA nucleotidyltransferase/poly(A) polymerase RNA and SrmB- binding" evidence="12">
    <location>
        <begin position="180"/>
        <end position="222"/>
    </location>
</feature>
<dbReference type="PANTHER" id="PTHR46173">
    <property type="entry name" value="CCA TRNA NUCLEOTIDYLTRANSFERASE 1, MITOCHONDRIAL"/>
    <property type="match status" value="1"/>
</dbReference>
<organism evidence="14 15">
    <name type="scientific">Amygdalobacter indicium</name>
    <dbReference type="NCBI Taxonomy" id="3029272"/>
    <lineage>
        <taxon>Bacteria</taxon>
        <taxon>Bacillati</taxon>
        <taxon>Bacillota</taxon>
        <taxon>Clostridia</taxon>
        <taxon>Eubacteriales</taxon>
        <taxon>Oscillospiraceae</taxon>
        <taxon>Amygdalobacter</taxon>
    </lineage>
</organism>
<keyword evidence="2 9" id="KW-0808">Transferase</keyword>
<feature type="transmembrane region" description="Helical" evidence="10">
    <location>
        <begin position="12"/>
        <end position="34"/>
    </location>
</feature>
<gene>
    <name evidence="14" type="ORF">PYS61_00430</name>
</gene>
<comment type="cofactor">
    <cofactor evidence="1">
        <name>Mg(2+)</name>
        <dbReference type="ChEBI" id="CHEBI:18420"/>
    </cofactor>
</comment>
<feature type="domain" description="CCA-adding enzyme C-terminal" evidence="13">
    <location>
        <begin position="410"/>
        <end position="472"/>
    </location>
</feature>
<keyword evidence="6" id="KW-0547">Nucleotide-binding</keyword>
<comment type="similarity">
    <text evidence="9">Belongs to the tRNA nucleotidyltransferase/poly(A) polymerase family.</text>
</comment>
<evidence type="ECO:0000256" key="3">
    <source>
        <dbReference type="ARBA" id="ARBA00022694"/>
    </source>
</evidence>
<dbReference type="SUPFAM" id="SSF81301">
    <property type="entry name" value="Nucleotidyltransferase"/>
    <property type="match status" value="1"/>
</dbReference>
<evidence type="ECO:0000256" key="8">
    <source>
        <dbReference type="ARBA" id="ARBA00022884"/>
    </source>
</evidence>
<evidence type="ECO:0000256" key="4">
    <source>
        <dbReference type="ARBA" id="ARBA00022695"/>
    </source>
</evidence>
<keyword evidence="10" id="KW-1133">Transmembrane helix</keyword>
<sequence length="477" mass="53888">MRAINQDISKHLNAAAILIFRQLLAAGYTCYLVGGSLRDVLLGLPLHDYDFTTSAKPEEVERVFQNYRVIETGIKHGTVTVLIDGQTYEITTYRLETVYSDHRHPDSITFASGLEEDLARRDFTVNALAWSPTSGLVDLYDGLADLEKRLIRAVNEPEQRFQEDALRILRALRFAAVLRFDIAPTTAAAIRKMLPDLAYVSTERVTTELDKLFNGAAAVKVLLAYPDLVNYSCPQLNLPPTEKLLPACTSKVLREFRCQHDNRPLIARHLAEMAPYTSAGLRVLRDYFVDKQADPDKVEENWRNYQQEMLTTFAWATFLRTPAANALSAKEIARILCFSNLRRHFLAICLEILTPEKWQTIGKTVNTSTVNEQTATYPWGQMLLEYGVETVTVGLLFALALVVVPDSCLQSWQNYLQTHTCWSLKDLQFNGADLRKNRPELQGAEINKALKQLHAAVLEGLVPNDKEALTAYVLKRL</sequence>
<keyword evidence="10" id="KW-0812">Transmembrane</keyword>
<keyword evidence="8 9" id="KW-0694">RNA-binding</keyword>
<evidence type="ECO:0000313" key="15">
    <source>
        <dbReference type="Proteomes" id="UP001220478"/>
    </source>
</evidence>
<dbReference type="RefSeq" id="WP_315571789.1">
    <property type="nucleotide sequence ID" value="NZ_CP118868.1"/>
</dbReference>
<dbReference type="Gene3D" id="1.10.246.80">
    <property type="match status" value="1"/>
</dbReference>
<dbReference type="InterPro" id="IPR050264">
    <property type="entry name" value="Bact_CCA-adding_enz_type3_sf"/>
</dbReference>
<evidence type="ECO:0008006" key="16">
    <source>
        <dbReference type="Google" id="ProtNLM"/>
    </source>
</evidence>
<dbReference type="Gene3D" id="3.30.460.10">
    <property type="entry name" value="Beta Polymerase, domain 2"/>
    <property type="match status" value="1"/>
</dbReference>
<protein>
    <recommendedName>
        <fullName evidence="16">Poly(A) polymerase</fullName>
    </recommendedName>
</protein>
<dbReference type="Gene3D" id="1.10.3090.10">
    <property type="entry name" value="cca-adding enzyme, domain 2"/>
    <property type="match status" value="1"/>
</dbReference>
<reference evidence="14 15" key="1">
    <citation type="submission" date="2023-02" db="EMBL/GenBank/DDBJ databases">
        <title>Novel Oscillospiraceae bacterial genomes.</title>
        <authorList>
            <person name="Srinivasan S."/>
            <person name="Austin M.N."/>
            <person name="Fiedler T.L."/>
            <person name="Strenk S.M."/>
            <person name="Agnew K.J."/>
            <person name="Nagana Gowda G.A."/>
            <person name="Raftery D."/>
            <person name="Beamer M.A."/>
            <person name="Achilles S.L."/>
            <person name="Wiesenfeld H.C."/>
            <person name="Fredricks D.N."/>
            <person name="Hillier S.L."/>
        </authorList>
    </citation>
    <scope>NUCLEOTIDE SEQUENCE [LARGE SCALE GENOMIC DNA]</scope>
    <source>
        <strain evidence="14 15">CHIC02 1186E3-8</strain>
    </source>
</reference>
<evidence type="ECO:0000256" key="1">
    <source>
        <dbReference type="ARBA" id="ARBA00001946"/>
    </source>
</evidence>
<dbReference type="Proteomes" id="UP001220478">
    <property type="component" value="Chromosome"/>
</dbReference>
<keyword evidence="4" id="KW-0548">Nucleotidyltransferase</keyword>
<evidence type="ECO:0000259" key="13">
    <source>
        <dbReference type="Pfam" id="PF13735"/>
    </source>
</evidence>
<evidence type="ECO:0000256" key="7">
    <source>
        <dbReference type="ARBA" id="ARBA00022842"/>
    </source>
</evidence>
<keyword evidence="5" id="KW-0479">Metal-binding</keyword>
<name>A0ABY8C4Z1_9FIRM</name>
<dbReference type="InterPro" id="IPR032828">
    <property type="entry name" value="PolyA_RNA-bd"/>
</dbReference>
<dbReference type="Pfam" id="PF13735">
    <property type="entry name" value="tRNA_NucTran2_2"/>
    <property type="match status" value="1"/>
</dbReference>
<keyword evidence="15" id="KW-1185">Reference proteome</keyword>
<keyword evidence="10" id="KW-0472">Membrane</keyword>
<proteinExistence type="inferred from homology"/>
<keyword evidence="7" id="KW-0460">Magnesium</keyword>
<accession>A0ABY8C4Z1</accession>